<reference evidence="3" key="1">
    <citation type="submission" date="2006-03" db="EMBL/GenBank/DDBJ databases">
        <title>Complete sequence of Rhodopseudomonas palustris BisB18.</title>
        <authorList>
            <consortium name="US DOE Joint Genome Institute"/>
            <person name="Copeland A."/>
            <person name="Lucas S."/>
            <person name="Lapidus A."/>
            <person name="Barry K."/>
            <person name="Detter J.C."/>
            <person name="Glavina del Rio T."/>
            <person name="Hammon N."/>
            <person name="Israni S."/>
            <person name="Dalin E."/>
            <person name="Tice H."/>
            <person name="Pitluck S."/>
            <person name="Chain P."/>
            <person name="Malfatti S."/>
            <person name="Shin M."/>
            <person name="Vergez L."/>
            <person name="Schmutz J."/>
            <person name="Larimer F."/>
            <person name="Land M."/>
            <person name="Hauser L."/>
            <person name="Pelletier D.A."/>
            <person name="Kyrpides N."/>
            <person name="Anderson I."/>
            <person name="Oda Y."/>
            <person name="Harwood C.S."/>
            <person name="Richardson P."/>
        </authorList>
    </citation>
    <scope>NUCLEOTIDE SEQUENCE [LARGE SCALE GENOMIC DNA]</scope>
    <source>
        <strain evidence="3">BisB18</strain>
    </source>
</reference>
<dbReference type="InterPro" id="IPR029041">
    <property type="entry name" value="FAD-linked_oxidoreductase-like"/>
</dbReference>
<dbReference type="KEGG" id="rpc:RPC_0663"/>
<dbReference type="RefSeq" id="WP_011471143.1">
    <property type="nucleotide sequence ID" value="NC_007925.1"/>
</dbReference>
<keyword evidence="1 3" id="KW-0560">Oxidoreductase</keyword>
<accession>Q21BK1</accession>
<evidence type="ECO:0000256" key="2">
    <source>
        <dbReference type="SAM" id="MobiDB-lite"/>
    </source>
</evidence>
<feature type="region of interest" description="Disordered" evidence="2">
    <location>
        <begin position="1"/>
        <end position="23"/>
    </location>
</feature>
<dbReference type="EC" id="1.5.99.8" evidence="3"/>
<gene>
    <name evidence="3" type="ordered locus">RPC_0663</name>
</gene>
<dbReference type="STRING" id="316056.RPC_0663"/>
<dbReference type="Gene3D" id="3.20.20.220">
    <property type="match status" value="1"/>
</dbReference>
<proteinExistence type="predicted"/>
<dbReference type="OrthoDB" id="9773461at2"/>
<evidence type="ECO:0000256" key="1">
    <source>
        <dbReference type="ARBA" id="ARBA00023002"/>
    </source>
</evidence>
<name>Q21BK1_RHOPB</name>
<organism evidence="3">
    <name type="scientific">Rhodopseudomonas palustris (strain BisB18)</name>
    <dbReference type="NCBI Taxonomy" id="316056"/>
    <lineage>
        <taxon>Bacteria</taxon>
        <taxon>Pseudomonadati</taxon>
        <taxon>Pseudomonadota</taxon>
        <taxon>Alphaproteobacteria</taxon>
        <taxon>Hyphomicrobiales</taxon>
        <taxon>Nitrobacteraceae</taxon>
        <taxon>Rhodopseudomonas</taxon>
    </lineage>
</organism>
<protein>
    <submittedName>
        <fullName evidence="3">L-proline dehydrogenase</fullName>
        <ecNumber evidence="3">1.5.99.8</ecNumber>
    </submittedName>
</protein>
<dbReference type="SUPFAM" id="SSF51730">
    <property type="entry name" value="FAD-linked oxidoreductase"/>
    <property type="match status" value="1"/>
</dbReference>
<dbReference type="eggNOG" id="COG0506">
    <property type="taxonomic scope" value="Bacteria"/>
</dbReference>
<evidence type="ECO:0000313" key="3">
    <source>
        <dbReference type="EMBL" id="ABD86235.1"/>
    </source>
</evidence>
<dbReference type="GO" id="GO:0016491">
    <property type="term" value="F:oxidoreductase activity"/>
    <property type="evidence" value="ECO:0007669"/>
    <property type="project" value="UniProtKB-KW"/>
</dbReference>
<sequence>MNVKQQVFDTAPPPSTEQSPWQGWKRGLRDRLSASILPLVEHAARPYLGGDTVEDALCVARRLALENAASTLGFWDTADYAGREVADIYLASIARLSDGSLDSYVSVKPPALRFDPSLAIELAAAAAASGVRLHCDSHGIEVADRSNAMLQAMLTRVGAGCVGTTLPGRWARSVADADWAVANGLNVRVVKGQWPDPGDPQRDMGKGFLDVIDRLAGRARHIAVATHDLPLASEAIRRIRATGTSYELELLFGMPLQPLRRWAADHQVKTRIYVPFGKGFIPNALNVLRQNPGLMWRIAKRRLTGR</sequence>
<dbReference type="HOGENOM" id="CLU_926993_0_0_5"/>
<dbReference type="EMBL" id="CP000301">
    <property type="protein sequence ID" value="ABD86235.1"/>
    <property type="molecule type" value="Genomic_DNA"/>
</dbReference>
<dbReference type="AlphaFoldDB" id="Q21BK1"/>